<dbReference type="Proteomes" id="UP000005206">
    <property type="component" value="Chromosome 7"/>
</dbReference>
<dbReference type="AlphaFoldDB" id="C7YXL5"/>
<dbReference type="VEuPathDB" id="FungiDB:NECHADRAFT_82573"/>
<keyword evidence="4" id="KW-1185">Reference proteome</keyword>
<protein>
    <submittedName>
        <fullName evidence="3">Uncharacterized protein</fullName>
    </submittedName>
</protein>
<dbReference type="KEGG" id="nhe:NECHADRAFT_82573"/>
<proteinExistence type="predicted"/>
<feature type="region of interest" description="Disordered" evidence="2">
    <location>
        <begin position="230"/>
        <end position="300"/>
    </location>
</feature>
<dbReference type="EMBL" id="GG698902">
    <property type="protein sequence ID" value="EEU43606.1"/>
    <property type="molecule type" value="Genomic_DNA"/>
</dbReference>
<sequence length="537" mass="60809">MADETPTPTKMQQSLTSEEICQALDSDDAARRALADAQSRSIYRETKQWPREWVGDFPPSRWTAHMVHNLARVIRHVARGASGSASLENKPTLEDLQNYIRRRAKGGRSHHAQLKPGDITDAMDYFGVARSKNESAAVENQLASRGSGRVALEDEDDQKGEGEDKKDVINSTTEERQDERDGDTKHESDEVNNNQTRTSSKATASPFPVLNSPDRVSIHQKLARQAYSSPLQKTTTHDHPAPSSSVSPKKHARSEDTSPSPAIATSGEPAKRRRLYANKPIADPDLSPPTADDSASTMTKEKDWETLHVVVKRRQTESSLEYMTLKKKVDTLRDELQTRKMSLETGKFVWTPSRGELLIHKNTRDDVLTNLQKLRRTVEYYLTNKDLLETLDLETRALVTKGHERRLGDMEKELAKAETHVQDARRKVEAESEEVKQRIEEDEVRLGDMETGLDLAHTEHDRWRCMGHLAALTARDLERVMTCLEKRGLGPSEYPEKQMREAEDDATVQGKIEGLGNGSERMRGYWEWMSSMVELMF</sequence>
<evidence type="ECO:0000256" key="2">
    <source>
        <dbReference type="SAM" id="MobiDB-lite"/>
    </source>
</evidence>
<dbReference type="RefSeq" id="XP_003049319.1">
    <property type="nucleotide sequence ID" value="XM_003049273.1"/>
</dbReference>
<name>C7YXL5_FUSV7</name>
<feature type="region of interest" description="Disordered" evidence="2">
    <location>
        <begin position="138"/>
        <end position="212"/>
    </location>
</feature>
<dbReference type="GeneID" id="9676971"/>
<keyword evidence="1" id="KW-0175">Coiled coil</keyword>
<reference evidence="3 4" key="1">
    <citation type="journal article" date="2009" name="PLoS Genet.">
        <title>The genome of Nectria haematococca: contribution of supernumerary chromosomes to gene expansion.</title>
        <authorList>
            <person name="Coleman J.J."/>
            <person name="Rounsley S.D."/>
            <person name="Rodriguez-Carres M."/>
            <person name="Kuo A."/>
            <person name="Wasmann C.C."/>
            <person name="Grimwood J."/>
            <person name="Schmutz J."/>
            <person name="Taga M."/>
            <person name="White G.J."/>
            <person name="Zhou S."/>
            <person name="Schwartz D.C."/>
            <person name="Freitag M."/>
            <person name="Ma L.J."/>
            <person name="Danchin E.G."/>
            <person name="Henrissat B."/>
            <person name="Coutinho P.M."/>
            <person name="Nelson D.R."/>
            <person name="Straney D."/>
            <person name="Napoli C.A."/>
            <person name="Barker B.M."/>
            <person name="Gribskov M."/>
            <person name="Rep M."/>
            <person name="Kroken S."/>
            <person name="Molnar I."/>
            <person name="Rensing C."/>
            <person name="Kennell J.C."/>
            <person name="Zamora J."/>
            <person name="Farman M.L."/>
            <person name="Selker E.U."/>
            <person name="Salamov A."/>
            <person name="Shapiro H."/>
            <person name="Pangilinan J."/>
            <person name="Lindquist E."/>
            <person name="Lamers C."/>
            <person name="Grigoriev I.V."/>
            <person name="Geiser D.M."/>
            <person name="Covert S.F."/>
            <person name="Temporini E."/>
            <person name="Vanetten H.D."/>
        </authorList>
    </citation>
    <scope>NUCLEOTIDE SEQUENCE [LARGE SCALE GENOMIC DNA]</scope>
    <source>
        <strain evidence="4">ATCC MYA-4622 / CBS 123669 / FGSC 9596 / NRRL 45880 / 77-13-4</strain>
    </source>
</reference>
<evidence type="ECO:0000313" key="4">
    <source>
        <dbReference type="Proteomes" id="UP000005206"/>
    </source>
</evidence>
<gene>
    <name evidence="3" type="ORF">NECHADRAFT_82573</name>
</gene>
<feature type="coiled-coil region" evidence="1">
    <location>
        <begin position="400"/>
        <end position="445"/>
    </location>
</feature>
<accession>C7YXL5</accession>
<dbReference type="HOGENOM" id="CLU_507235_0_0_1"/>
<organism evidence="3 4">
    <name type="scientific">Fusarium vanettenii (strain ATCC MYA-4622 / CBS 123669 / FGSC 9596 / NRRL 45880 / 77-13-4)</name>
    <name type="common">Fusarium solani subsp. pisi</name>
    <dbReference type="NCBI Taxonomy" id="660122"/>
    <lineage>
        <taxon>Eukaryota</taxon>
        <taxon>Fungi</taxon>
        <taxon>Dikarya</taxon>
        <taxon>Ascomycota</taxon>
        <taxon>Pezizomycotina</taxon>
        <taxon>Sordariomycetes</taxon>
        <taxon>Hypocreomycetidae</taxon>
        <taxon>Hypocreales</taxon>
        <taxon>Nectriaceae</taxon>
        <taxon>Fusarium</taxon>
        <taxon>Fusarium solani species complex</taxon>
        <taxon>Fusarium vanettenii</taxon>
    </lineage>
</organism>
<feature type="compositionally biased region" description="Polar residues" evidence="2">
    <location>
        <begin position="191"/>
        <end position="203"/>
    </location>
</feature>
<dbReference type="OrthoDB" id="5089539at2759"/>
<evidence type="ECO:0000313" key="3">
    <source>
        <dbReference type="EMBL" id="EEU43606.1"/>
    </source>
</evidence>
<dbReference type="InParanoid" id="C7YXL5"/>
<feature type="compositionally biased region" description="Basic and acidic residues" evidence="2">
    <location>
        <begin position="159"/>
        <end position="189"/>
    </location>
</feature>
<evidence type="ECO:0000256" key="1">
    <source>
        <dbReference type="SAM" id="Coils"/>
    </source>
</evidence>